<name>A0A2A5JLD6_PSEO7</name>
<evidence type="ECO:0000256" key="5">
    <source>
        <dbReference type="ARBA" id="ARBA00023136"/>
    </source>
</evidence>
<comment type="subcellular location">
    <subcellularLocation>
        <location evidence="1">Membrane</location>
        <topology evidence="1">Multi-pass membrane protein</topology>
    </subcellularLocation>
</comment>
<dbReference type="RefSeq" id="WP_099643467.1">
    <property type="nucleotide sequence ID" value="NZ_JAQPZX010000006.1"/>
</dbReference>
<dbReference type="GO" id="GO:0017004">
    <property type="term" value="P:cytochrome complex assembly"/>
    <property type="evidence" value="ECO:0007669"/>
    <property type="project" value="UniProtKB-KW"/>
</dbReference>
<feature type="transmembrane region" description="Helical" evidence="6">
    <location>
        <begin position="58"/>
        <end position="78"/>
    </location>
</feature>
<evidence type="ECO:0000313" key="8">
    <source>
        <dbReference type="EMBL" id="PCK30264.1"/>
    </source>
</evidence>
<sequence length="223" mass="23533">MFESTLLQALSSAEASWWLVPIALLVGVLTSFTPCVYPILPITVATLSQQRHIRLAPILYALGFAMVYAALGFIAALTGSFFGQVATNPWVLLIFANLLLYFAAVSKGLISLPRLPNAISTGSSAPLLMGMASALVAAPCTSPVLGGLLLFVANTQQPVLGGALLFSFALGMSTLLLIAGLSTRFLHQLPKSGAWLNHITTATALILVAMAQYFLIQAGKSWL</sequence>
<dbReference type="OrthoDB" id="9811036at2"/>
<organism evidence="8 9">
    <name type="scientific">Pseudoalteromonas piscicida</name>
    <dbReference type="NCBI Taxonomy" id="43662"/>
    <lineage>
        <taxon>Bacteria</taxon>
        <taxon>Pseudomonadati</taxon>
        <taxon>Pseudomonadota</taxon>
        <taxon>Gammaproteobacteria</taxon>
        <taxon>Alteromonadales</taxon>
        <taxon>Pseudoalteromonadaceae</taxon>
        <taxon>Pseudoalteromonas</taxon>
    </lineage>
</organism>
<feature type="transmembrane region" description="Helical" evidence="6">
    <location>
        <begin position="15"/>
        <end position="37"/>
    </location>
</feature>
<dbReference type="PANTHER" id="PTHR32234">
    <property type="entry name" value="THIOL:DISULFIDE INTERCHANGE PROTEIN DSBD"/>
    <property type="match status" value="1"/>
</dbReference>
<evidence type="ECO:0000256" key="1">
    <source>
        <dbReference type="ARBA" id="ARBA00004141"/>
    </source>
</evidence>
<evidence type="ECO:0000313" key="9">
    <source>
        <dbReference type="Proteomes" id="UP000228621"/>
    </source>
</evidence>
<dbReference type="PANTHER" id="PTHR32234:SF0">
    <property type="entry name" value="THIOL:DISULFIDE INTERCHANGE PROTEIN DSBD"/>
    <property type="match status" value="1"/>
</dbReference>
<feature type="transmembrane region" description="Helical" evidence="6">
    <location>
        <begin position="131"/>
        <end position="153"/>
    </location>
</feature>
<gene>
    <name evidence="8" type="ORF">CEX98_18325</name>
</gene>
<feature type="domain" description="Cytochrome C biogenesis protein transmembrane" evidence="7">
    <location>
        <begin position="17"/>
        <end position="215"/>
    </location>
</feature>
<proteinExistence type="predicted"/>
<keyword evidence="9" id="KW-1185">Reference proteome</keyword>
<dbReference type="GO" id="GO:0045454">
    <property type="term" value="P:cell redox homeostasis"/>
    <property type="evidence" value="ECO:0007669"/>
    <property type="project" value="TreeGrafter"/>
</dbReference>
<evidence type="ECO:0000256" key="4">
    <source>
        <dbReference type="ARBA" id="ARBA00022989"/>
    </source>
</evidence>
<evidence type="ECO:0000256" key="6">
    <source>
        <dbReference type="SAM" id="Phobius"/>
    </source>
</evidence>
<reference evidence="9" key="1">
    <citation type="journal article" date="2019" name="Genome Announc.">
        <title>Draft Genome Sequence of Pseudoalteromonas piscicida Strain 36Y ROTHPW, an Hypersaline Seawater Isolate from the South Coast of Sonora, Mexico.</title>
        <authorList>
            <person name="Sanchez-Diaz R."/>
            <person name="Molina-Garza Z.J."/>
            <person name="Cruz-Suarez L.E."/>
            <person name="Selvin J."/>
            <person name="Kiran G.S."/>
            <person name="Ibarra-Gamez J.C."/>
            <person name="Gomez-Gil B."/>
            <person name="Galaviz-Silva L."/>
        </authorList>
    </citation>
    <scope>NUCLEOTIDE SEQUENCE [LARGE SCALE GENOMIC DNA]</scope>
    <source>
        <strain evidence="9">36Y_RITHPW</strain>
    </source>
</reference>
<accession>A0A2A5JLD6</accession>
<keyword evidence="3" id="KW-0201">Cytochrome c-type biogenesis</keyword>
<keyword evidence="5 6" id="KW-0472">Membrane</keyword>
<dbReference type="InterPro" id="IPR003834">
    <property type="entry name" value="Cyt_c_assmbl_TM_dom"/>
</dbReference>
<dbReference type="GO" id="GO:0016020">
    <property type="term" value="C:membrane"/>
    <property type="evidence" value="ECO:0007669"/>
    <property type="project" value="UniProtKB-SubCell"/>
</dbReference>
<dbReference type="Proteomes" id="UP000228621">
    <property type="component" value="Unassembled WGS sequence"/>
</dbReference>
<comment type="caution">
    <text evidence="8">The sequence shown here is derived from an EMBL/GenBank/DDBJ whole genome shotgun (WGS) entry which is preliminary data.</text>
</comment>
<protein>
    <submittedName>
        <fullName evidence="8">Thiol:disulfide interchange protein</fullName>
    </submittedName>
</protein>
<evidence type="ECO:0000256" key="2">
    <source>
        <dbReference type="ARBA" id="ARBA00022692"/>
    </source>
</evidence>
<feature type="transmembrane region" description="Helical" evidence="6">
    <location>
        <begin position="90"/>
        <end position="110"/>
    </location>
</feature>
<keyword evidence="2 6" id="KW-0812">Transmembrane</keyword>
<dbReference type="Pfam" id="PF02683">
    <property type="entry name" value="DsbD_TM"/>
    <property type="match status" value="1"/>
</dbReference>
<feature type="transmembrane region" description="Helical" evidence="6">
    <location>
        <begin position="194"/>
        <end position="216"/>
    </location>
</feature>
<dbReference type="AlphaFoldDB" id="A0A2A5JLD6"/>
<keyword evidence="4 6" id="KW-1133">Transmembrane helix</keyword>
<dbReference type="EMBL" id="NKHF01000089">
    <property type="protein sequence ID" value="PCK30264.1"/>
    <property type="molecule type" value="Genomic_DNA"/>
</dbReference>
<evidence type="ECO:0000259" key="7">
    <source>
        <dbReference type="Pfam" id="PF02683"/>
    </source>
</evidence>
<feature type="transmembrane region" description="Helical" evidence="6">
    <location>
        <begin position="159"/>
        <end position="182"/>
    </location>
</feature>
<dbReference type="GO" id="GO:0015035">
    <property type="term" value="F:protein-disulfide reductase activity"/>
    <property type="evidence" value="ECO:0007669"/>
    <property type="project" value="TreeGrafter"/>
</dbReference>
<evidence type="ECO:0000256" key="3">
    <source>
        <dbReference type="ARBA" id="ARBA00022748"/>
    </source>
</evidence>